<gene>
    <name evidence="2" type="ORF">HU200_043044</name>
</gene>
<sequence length="167" mass="19043">MRNSEQLGSNADAMQVDQGEENTDGALHKTLLKLEISESFLTSIRLMLAWDRSTFLQSKYNDTIKYEELKTAKNQLTSVKCQKKVSTDMRLLTLTVGNKKFIRSGDCNILAAFCYTTRLVVCKLCYKKLTRRVDIPFSDITSLLVCFGHKGLDTLRIEVWFFVPGKT</sequence>
<dbReference type="AlphaFoldDB" id="A0A835B554"/>
<dbReference type="Proteomes" id="UP000636709">
    <property type="component" value="Unassembled WGS sequence"/>
</dbReference>
<feature type="region of interest" description="Disordered" evidence="1">
    <location>
        <begin position="1"/>
        <end position="21"/>
    </location>
</feature>
<keyword evidence="3" id="KW-1185">Reference proteome</keyword>
<evidence type="ECO:0000256" key="1">
    <source>
        <dbReference type="SAM" id="MobiDB-lite"/>
    </source>
</evidence>
<protein>
    <submittedName>
        <fullName evidence="2">Uncharacterized protein</fullName>
    </submittedName>
</protein>
<evidence type="ECO:0000313" key="2">
    <source>
        <dbReference type="EMBL" id="KAF8687358.1"/>
    </source>
</evidence>
<evidence type="ECO:0000313" key="3">
    <source>
        <dbReference type="Proteomes" id="UP000636709"/>
    </source>
</evidence>
<comment type="caution">
    <text evidence="2">The sequence shown here is derived from an EMBL/GenBank/DDBJ whole genome shotgun (WGS) entry which is preliminary data.</text>
</comment>
<dbReference type="EMBL" id="JACEFO010002056">
    <property type="protein sequence ID" value="KAF8687358.1"/>
    <property type="molecule type" value="Genomic_DNA"/>
</dbReference>
<accession>A0A835B554</accession>
<organism evidence="2 3">
    <name type="scientific">Digitaria exilis</name>
    <dbReference type="NCBI Taxonomy" id="1010633"/>
    <lineage>
        <taxon>Eukaryota</taxon>
        <taxon>Viridiplantae</taxon>
        <taxon>Streptophyta</taxon>
        <taxon>Embryophyta</taxon>
        <taxon>Tracheophyta</taxon>
        <taxon>Spermatophyta</taxon>
        <taxon>Magnoliopsida</taxon>
        <taxon>Liliopsida</taxon>
        <taxon>Poales</taxon>
        <taxon>Poaceae</taxon>
        <taxon>PACMAD clade</taxon>
        <taxon>Panicoideae</taxon>
        <taxon>Panicodae</taxon>
        <taxon>Paniceae</taxon>
        <taxon>Anthephorinae</taxon>
        <taxon>Digitaria</taxon>
    </lineage>
</organism>
<reference evidence="2" key="1">
    <citation type="submission" date="2020-07" db="EMBL/GenBank/DDBJ databases">
        <title>Genome sequence and genetic diversity analysis of an under-domesticated orphan crop, white fonio (Digitaria exilis).</title>
        <authorList>
            <person name="Bennetzen J.L."/>
            <person name="Chen S."/>
            <person name="Ma X."/>
            <person name="Wang X."/>
            <person name="Yssel A.E.J."/>
            <person name="Chaluvadi S.R."/>
            <person name="Johnson M."/>
            <person name="Gangashetty P."/>
            <person name="Hamidou F."/>
            <person name="Sanogo M.D."/>
            <person name="Zwaenepoel A."/>
            <person name="Wallace J."/>
            <person name="Van De Peer Y."/>
            <person name="Van Deynze A."/>
        </authorList>
    </citation>
    <scope>NUCLEOTIDE SEQUENCE</scope>
    <source>
        <tissue evidence="2">Leaves</tissue>
    </source>
</reference>
<proteinExistence type="predicted"/>
<name>A0A835B554_9POAL</name>
<dbReference type="OrthoDB" id="634778at2759"/>